<evidence type="ECO:0000259" key="2">
    <source>
        <dbReference type="SMART" id="SM00418"/>
    </source>
</evidence>
<gene>
    <name evidence="3" type="ORF">PABY_19890</name>
</gene>
<evidence type="ECO:0000313" key="4">
    <source>
        <dbReference type="Proteomes" id="UP001341135"/>
    </source>
</evidence>
<sequence>MPGEEEIRRALELLRRSPLQSPVRLAVMLLLAARHSMEFSDLQRALGVTPGNLWSHLEKLRKAGLVRVRYRPWPGQGPRMIVEATGEGLEALFRHLHALRVLEEAAGSGREEAGGSGAGAEEEAARLRRGSGAV</sequence>
<dbReference type="PANTHER" id="PTHR37318">
    <property type="entry name" value="BSL7504 PROTEIN"/>
    <property type="match status" value="1"/>
</dbReference>
<dbReference type="EMBL" id="AP028907">
    <property type="protein sequence ID" value="BES82422.1"/>
    <property type="molecule type" value="Genomic_DNA"/>
</dbReference>
<dbReference type="PANTHER" id="PTHR37318:SF1">
    <property type="entry name" value="BSL7504 PROTEIN"/>
    <property type="match status" value="1"/>
</dbReference>
<dbReference type="RefSeq" id="WP_338249727.1">
    <property type="nucleotide sequence ID" value="NZ_AP028907.1"/>
</dbReference>
<keyword evidence="4" id="KW-1185">Reference proteome</keyword>
<evidence type="ECO:0000313" key="3">
    <source>
        <dbReference type="EMBL" id="BES82422.1"/>
    </source>
</evidence>
<dbReference type="Gene3D" id="1.10.10.10">
    <property type="entry name" value="Winged helix-like DNA-binding domain superfamily/Winged helix DNA-binding domain"/>
    <property type="match status" value="1"/>
</dbReference>
<dbReference type="GeneID" id="89289987"/>
<dbReference type="InterPro" id="IPR011991">
    <property type="entry name" value="ArsR-like_HTH"/>
</dbReference>
<dbReference type="InterPro" id="IPR036388">
    <property type="entry name" value="WH-like_DNA-bd_sf"/>
</dbReference>
<organism evidence="3 4">
    <name type="scientific">Pyrodictium abyssi</name>
    <dbReference type="NCBI Taxonomy" id="54256"/>
    <lineage>
        <taxon>Archaea</taxon>
        <taxon>Thermoproteota</taxon>
        <taxon>Thermoprotei</taxon>
        <taxon>Desulfurococcales</taxon>
        <taxon>Pyrodictiaceae</taxon>
        <taxon>Pyrodictium</taxon>
    </lineage>
</organism>
<dbReference type="SUPFAM" id="SSF46785">
    <property type="entry name" value="Winged helix' DNA-binding domain"/>
    <property type="match status" value="1"/>
</dbReference>
<dbReference type="InterPro" id="IPR036390">
    <property type="entry name" value="WH_DNA-bd_sf"/>
</dbReference>
<dbReference type="Proteomes" id="UP001341135">
    <property type="component" value="Chromosome"/>
</dbReference>
<evidence type="ECO:0000256" key="1">
    <source>
        <dbReference type="SAM" id="MobiDB-lite"/>
    </source>
</evidence>
<accession>A0ABM8IZX4</accession>
<dbReference type="InterPro" id="IPR027395">
    <property type="entry name" value="WH_DNA-bd_dom"/>
</dbReference>
<name>A0ABM8IZX4_9CREN</name>
<reference evidence="3 4" key="1">
    <citation type="submission" date="2023-09" db="EMBL/GenBank/DDBJ databases">
        <title>Pyrofollis japonicus gen. nov. sp. nov., a novel member of the family Pyrodictiaceae isolated from the Iheya North hydrothermal field.</title>
        <authorList>
            <person name="Miyazaki U."/>
            <person name="Sanari M."/>
            <person name="Tame A."/>
            <person name="Kitajima M."/>
            <person name="Okamoto A."/>
            <person name="Sawayama S."/>
            <person name="Miyazaki J."/>
            <person name="Takai K."/>
            <person name="Nakagawa S."/>
        </authorList>
    </citation>
    <scope>NUCLEOTIDE SEQUENCE [LARGE SCALE GENOMIC DNA]</scope>
    <source>
        <strain evidence="3 4">AV2</strain>
    </source>
</reference>
<feature type="region of interest" description="Disordered" evidence="1">
    <location>
        <begin position="106"/>
        <end position="134"/>
    </location>
</feature>
<protein>
    <recommendedName>
        <fullName evidence="2">HTH arsR-type domain-containing protein</fullName>
    </recommendedName>
</protein>
<dbReference type="Pfam" id="PF13601">
    <property type="entry name" value="HTH_34"/>
    <property type="match status" value="1"/>
</dbReference>
<proteinExistence type="predicted"/>
<dbReference type="InterPro" id="IPR001845">
    <property type="entry name" value="HTH_ArsR_DNA-bd_dom"/>
</dbReference>
<dbReference type="SMART" id="SM00418">
    <property type="entry name" value="HTH_ARSR"/>
    <property type="match status" value="1"/>
</dbReference>
<feature type="domain" description="HTH arsR-type" evidence="2">
    <location>
        <begin position="12"/>
        <end position="107"/>
    </location>
</feature>
<dbReference type="CDD" id="cd00090">
    <property type="entry name" value="HTH_ARSR"/>
    <property type="match status" value="1"/>
</dbReference>